<keyword evidence="4" id="KW-1185">Reference proteome</keyword>
<sequence>MRRALHLSSLFFAALTAARDKVFFLGPMKTGTTSLSKLFTERGYKTCHGECAGETWSTMTHAHKADSKSLRDHDAFMDHGDHTDFEWLNQTYPTARFVLNTRSLRNWVVSKADHMRRKRVSAGCPPWGSDCAKDPHGFVSNSNTTIRRWIISQAEHQRRVLDFFNGSRSLRNRFVVVDVEGQSARSLNLLLDWVTRSDVSTRKTTDPVRTPKSVPLSHAVHHTEAPDANSNAHSSDTRTRVTDVLRSLRVPASCWEDTLYFGCLKGMTLTRSEKDILCEK</sequence>
<evidence type="ECO:0000256" key="2">
    <source>
        <dbReference type="SAM" id="SignalP"/>
    </source>
</evidence>
<reference evidence="4" key="1">
    <citation type="journal article" date="2013" name="Nature">
        <title>Pan genome of the phytoplankton Emiliania underpins its global distribution.</title>
        <authorList>
            <person name="Read B.A."/>
            <person name="Kegel J."/>
            <person name="Klute M.J."/>
            <person name="Kuo A."/>
            <person name="Lefebvre S.C."/>
            <person name="Maumus F."/>
            <person name="Mayer C."/>
            <person name="Miller J."/>
            <person name="Monier A."/>
            <person name="Salamov A."/>
            <person name="Young J."/>
            <person name="Aguilar M."/>
            <person name="Claverie J.M."/>
            <person name="Frickenhaus S."/>
            <person name="Gonzalez K."/>
            <person name="Herman E.K."/>
            <person name="Lin Y.C."/>
            <person name="Napier J."/>
            <person name="Ogata H."/>
            <person name="Sarno A.F."/>
            <person name="Shmutz J."/>
            <person name="Schroeder D."/>
            <person name="de Vargas C."/>
            <person name="Verret F."/>
            <person name="von Dassow P."/>
            <person name="Valentin K."/>
            <person name="Van de Peer Y."/>
            <person name="Wheeler G."/>
            <person name="Dacks J.B."/>
            <person name="Delwiche C.F."/>
            <person name="Dyhrman S.T."/>
            <person name="Glockner G."/>
            <person name="John U."/>
            <person name="Richards T."/>
            <person name="Worden A.Z."/>
            <person name="Zhang X."/>
            <person name="Grigoriev I.V."/>
            <person name="Allen A.E."/>
            <person name="Bidle K."/>
            <person name="Borodovsky M."/>
            <person name="Bowler C."/>
            <person name="Brownlee C."/>
            <person name="Cock J.M."/>
            <person name="Elias M."/>
            <person name="Gladyshev V.N."/>
            <person name="Groth M."/>
            <person name="Guda C."/>
            <person name="Hadaegh A."/>
            <person name="Iglesias-Rodriguez M.D."/>
            <person name="Jenkins J."/>
            <person name="Jones B.M."/>
            <person name="Lawson T."/>
            <person name="Leese F."/>
            <person name="Lindquist E."/>
            <person name="Lobanov A."/>
            <person name="Lomsadze A."/>
            <person name="Malik S.B."/>
            <person name="Marsh M.E."/>
            <person name="Mackinder L."/>
            <person name="Mock T."/>
            <person name="Mueller-Roeber B."/>
            <person name="Pagarete A."/>
            <person name="Parker M."/>
            <person name="Probert I."/>
            <person name="Quesneville H."/>
            <person name="Raines C."/>
            <person name="Rensing S.A."/>
            <person name="Riano-Pachon D.M."/>
            <person name="Richier S."/>
            <person name="Rokitta S."/>
            <person name="Shiraiwa Y."/>
            <person name="Soanes D.M."/>
            <person name="van der Giezen M."/>
            <person name="Wahlund T.M."/>
            <person name="Williams B."/>
            <person name="Wilson W."/>
            <person name="Wolfe G."/>
            <person name="Wurch L.L."/>
        </authorList>
    </citation>
    <scope>NUCLEOTIDE SEQUENCE</scope>
</reference>
<dbReference type="Pfam" id="PF17784">
    <property type="entry name" value="Sulfotransfer_4"/>
    <property type="match status" value="1"/>
</dbReference>
<evidence type="ECO:0000256" key="1">
    <source>
        <dbReference type="SAM" id="MobiDB-lite"/>
    </source>
</evidence>
<keyword evidence="2" id="KW-0732">Signal</keyword>
<dbReference type="OMA" id="FMDHGDH"/>
<name>A0A0D3KRS7_EMIH1</name>
<dbReference type="Gene3D" id="3.40.50.300">
    <property type="entry name" value="P-loop containing nucleotide triphosphate hydrolases"/>
    <property type="match status" value="1"/>
</dbReference>
<evidence type="ECO:0000313" key="4">
    <source>
        <dbReference type="Proteomes" id="UP000013827"/>
    </source>
</evidence>
<dbReference type="Proteomes" id="UP000013827">
    <property type="component" value="Unassembled WGS sequence"/>
</dbReference>
<dbReference type="PaxDb" id="2903-EOD38462"/>
<dbReference type="GeneID" id="17283732"/>
<dbReference type="InterPro" id="IPR040632">
    <property type="entry name" value="Sulfotransfer_4"/>
</dbReference>
<feature type="chain" id="PRO_5044257185" description="Sulfotransferase domain-containing protein" evidence="2">
    <location>
        <begin position="19"/>
        <end position="280"/>
    </location>
</feature>
<dbReference type="SUPFAM" id="SSF52540">
    <property type="entry name" value="P-loop containing nucleoside triphosphate hydrolases"/>
    <property type="match status" value="1"/>
</dbReference>
<dbReference type="EnsemblProtists" id="EOD38462">
    <property type="protein sequence ID" value="EOD38462"/>
    <property type="gene ID" value="EMIHUDRAFT_224546"/>
</dbReference>
<dbReference type="HOGENOM" id="CLU_995488_0_0_1"/>
<organism evidence="3 4">
    <name type="scientific">Emiliania huxleyi (strain CCMP1516)</name>
    <dbReference type="NCBI Taxonomy" id="280463"/>
    <lineage>
        <taxon>Eukaryota</taxon>
        <taxon>Haptista</taxon>
        <taxon>Haptophyta</taxon>
        <taxon>Prymnesiophyceae</taxon>
        <taxon>Isochrysidales</taxon>
        <taxon>Noelaerhabdaceae</taxon>
        <taxon>Emiliania</taxon>
    </lineage>
</organism>
<accession>A0A0D3KRS7</accession>
<dbReference type="InterPro" id="IPR027417">
    <property type="entry name" value="P-loop_NTPase"/>
</dbReference>
<evidence type="ECO:0008006" key="5">
    <source>
        <dbReference type="Google" id="ProtNLM"/>
    </source>
</evidence>
<protein>
    <recommendedName>
        <fullName evidence="5">Sulfotransferase domain-containing protein</fullName>
    </recommendedName>
</protein>
<reference evidence="3" key="2">
    <citation type="submission" date="2024-10" db="UniProtKB">
        <authorList>
            <consortium name="EnsemblProtists"/>
        </authorList>
    </citation>
    <scope>IDENTIFICATION</scope>
</reference>
<evidence type="ECO:0000313" key="3">
    <source>
        <dbReference type="EnsemblProtists" id="EOD38462"/>
    </source>
</evidence>
<proteinExistence type="predicted"/>
<dbReference type="KEGG" id="ehx:EMIHUDRAFT_224546"/>
<feature type="signal peptide" evidence="2">
    <location>
        <begin position="1"/>
        <end position="18"/>
    </location>
</feature>
<feature type="region of interest" description="Disordered" evidence="1">
    <location>
        <begin position="201"/>
        <end position="238"/>
    </location>
</feature>
<dbReference type="RefSeq" id="XP_005790891.1">
    <property type="nucleotide sequence ID" value="XM_005790834.1"/>
</dbReference>
<dbReference type="AlphaFoldDB" id="A0A0D3KRS7"/>